<protein>
    <submittedName>
        <fullName evidence="2">Aminotransferase class V-fold PLP-dependent enzyme</fullName>
    </submittedName>
</protein>
<dbReference type="PIRSF" id="PIRSF000390">
    <property type="entry name" value="PLP_StrS"/>
    <property type="match status" value="1"/>
</dbReference>
<dbReference type="EMBL" id="WUUU01000001">
    <property type="protein sequence ID" value="MXR19082.1"/>
    <property type="molecule type" value="Genomic_DNA"/>
</dbReference>
<accession>A0A6B0SJM7</accession>
<dbReference type="InterPro" id="IPR015422">
    <property type="entry name" value="PyrdxlP-dep_Trfase_small"/>
</dbReference>
<dbReference type="GO" id="GO:0008483">
    <property type="term" value="F:transaminase activity"/>
    <property type="evidence" value="ECO:0007669"/>
    <property type="project" value="UniProtKB-KW"/>
</dbReference>
<dbReference type="Proteomes" id="UP000471521">
    <property type="component" value="Unassembled WGS sequence"/>
</dbReference>
<reference evidence="2 3" key="1">
    <citation type="submission" date="2019-12" db="EMBL/GenBank/DDBJ databases">
        <title>Isolation and characterization of three novel carbon monoxide-oxidizing members of Halobacteria from salione crusts and soils.</title>
        <authorList>
            <person name="Myers M.R."/>
            <person name="King G.M."/>
        </authorList>
    </citation>
    <scope>NUCLEOTIDE SEQUENCE [LARGE SCALE GENOMIC DNA]</scope>
    <source>
        <strain evidence="2 3">PCN9</strain>
    </source>
</reference>
<keyword evidence="3" id="KW-1185">Reference proteome</keyword>
<keyword evidence="1" id="KW-0663">Pyridoxal phosphate</keyword>
<dbReference type="AlphaFoldDB" id="A0A6B0SJM7"/>
<sequence>MSRNQTPAIAGGDPAFPEGIGYGGQSIGEAEKEAVLDVLDRDYITRGPEVEAFEEEIADFVGADHAIAVTSGTAALHIAGLAAGLGSGDEVITTPLTFTATANAACHADAEPVFADIKPDTRNLDPEAVRERITEDTKALIPMHYAGQPCAIDELLEIADEHDLTVIWDACHALGSRYDGDRIGSESDMAMFSFHPVKNITTAEGGMVVTNDDDLAERLRSYRSFQMSSDHEGHENEPWYQATEGVGFNYNFTDIQAALGRMQLDRIEEFKERRDELVERYETKLDDIGGIEIPTVKDSVDPMWHLYAIEIDEAFPCSRGEFVRAMHAENIGVQVHYVPLHHHPHFQEVHGYSAEQFPVTNRLYDRLVSLPLHPGMSDEDHDRVVTAIHQIAAHYQ</sequence>
<dbReference type="Gene3D" id="3.90.1150.10">
    <property type="entry name" value="Aspartate Aminotransferase, domain 1"/>
    <property type="match status" value="1"/>
</dbReference>
<comment type="caution">
    <text evidence="2">The sequence shown here is derived from an EMBL/GenBank/DDBJ whole genome shotgun (WGS) entry which is preliminary data.</text>
</comment>
<keyword evidence="2" id="KW-0032">Aminotransferase</keyword>
<dbReference type="SUPFAM" id="SSF53383">
    <property type="entry name" value="PLP-dependent transferases"/>
    <property type="match status" value="1"/>
</dbReference>
<evidence type="ECO:0000313" key="3">
    <source>
        <dbReference type="Proteomes" id="UP000471521"/>
    </source>
</evidence>
<evidence type="ECO:0000313" key="2">
    <source>
        <dbReference type="EMBL" id="MXR19082.1"/>
    </source>
</evidence>
<dbReference type="RefSeq" id="WP_159524684.1">
    <property type="nucleotide sequence ID" value="NZ_WUUU01000001.1"/>
</dbReference>
<dbReference type="CDD" id="cd00616">
    <property type="entry name" value="AHBA_syn"/>
    <property type="match status" value="1"/>
</dbReference>
<dbReference type="GO" id="GO:0000271">
    <property type="term" value="P:polysaccharide biosynthetic process"/>
    <property type="evidence" value="ECO:0007669"/>
    <property type="project" value="TreeGrafter"/>
</dbReference>
<dbReference type="InterPro" id="IPR015421">
    <property type="entry name" value="PyrdxlP-dep_Trfase_major"/>
</dbReference>
<dbReference type="InterPro" id="IPR000653">
    <property type="entry name" value="DegT/StrS_aminotransferase"/>
</dbReference>
<organism evidence="2 3">
    <name type="scientific">Halobacterium bonnevillei</name>
    <dbReference type="NCBI Taxonomy" id="2692200"/>
    <lineage>
        <taxon>Archaea</taxon>
        <taxon>Methanobacteriati</taxon>
        <taxon>Methanobacteriota</taxon>
        <taxon>Stenosarchaea group</taxon>
        <taxon>Halobacteria</taxon>
        <taxon>Halobacteriales</taxon>
        <taxon>Halobacteriaceae</taxon>
        <taxon>Halobacterium</taxon>
    </lineage>
</organism>
<evidence type="ECO:0000256" key="1">
    <source>
        <dbReference type="RuleBase" id="RU004508"/>
    </source>
</evidence>
<dbReference type="OrthoDB" id="10355at2157"/>
<gene>
    <name evidence="2" type="ORF">GRX66_00090</name>
</gene>
<dbReference type="InterPro" id="IPR015424">
    <property type="entry name" value="PyrdxlP-dep_Trfase"/>
</dbReference>
<dbReference type="Gene3D" id="3.40.640.10">
    <property type="entry name" value="Type I PLP-dependent aspartate aminotransferase-like (Major domain)"/>
    <property type="match status" value="1"/>
</dbReference>
<dbReference type="PANTHER" id="PTHR30244">
    <property type="entry name" value="TRANSAMINASE"/>
    <property type="match status" value="1"/>
</dbReference>
<dbReference type="PANTHER" id="PTHR30244:SF34">
    <property type="entry name" value="DTDP-4-AMINO-4,6-DIDEOXYGALACTOSE TRANSAMINASE"/>
    <property type="match status" value="1"/>
</dbReference>
<proteinExistence type="inferred from homology"/>
<comment type="similarity">
    <text evidence="1">Belongs to the DegT/DnrJ/EryC1 family.</text>
</comment>
<keyword evidence="2" id="KW-0808">Transferase</keyword>
<name>A0A6B0SJM7_9EURY</name>
<dbReference type="Pfam" id="PF01041">
    <property type="entry name" value="DegT_DnrJ_EryC1"/>
    <property type="match status" value="1"/>
</dbReference>
<dbReference type="GO" id="GO:0030170">
    <property type="term" value="F:pyridoxal phosphate binding"/>
    <property type="evidence" value="ECO:0007669"/>
    <property type="project" value="TreeGrafter"/>
</dbReference>